<keyword evidence="4" id="KW-1185">Reference proteome</keyword>
<feature type="region of interest" description="Disordered" evidence="1">
    <location>
        <begin position="1"/>
        <end position="34"/>
    </location>
</feature>
<protein>
    <submittedName>
        <fullName evidence="3">Uncharacterized protein</fullName>
    </submittedName>
</protein>
<dbReference type="Proteomes" id="UP000236333">
    <property type="component" value="Unassembled WGS sequence"/>
</dbReference>
<gene>
    <name evidence="3" type="ORF">TSOC_004926</name>
    <name evidence="2" type="ORF">TSOC_013250</name>
</gene>
<comment type="caution">
    <text evidence="3">The sequence shown here is derived from an EMBL/GenBank/DDBJ whole genome shotgun (WGS) entry which is preliminary data.</text>
</comment>
<sequence length="209" mass="21113">MSAPQQQPDSGGPARETAAPPVSPQERAAQSYRAAEEDAMLAALKHETVVRTSSYREDAGCDPPRNSPPSLAAGAFGKYASAVAAERHLAPLAVMGAVDVPNARDALPSEEELAQRLAEQAEAAASAERSANGGVVARGGVAAKLQSAAVKFARMVAMDKAPTEARASECAGAGTGAGEGAAAQQVEAGEAASQQQQRQQGLRGAGPSL</sequence>
<organism evidence="3 4">
    <name type="scientific">Tetrabaena socialis</name>
    <dbReference type="NCBI Taxonomy" id="47790"/>
    <lineage>
        <taxon>Eukaryota</taxon>
        <taxon>Viridiplantae</taxon>
        <taxon>Chlorophyta</taxon>
        <taxon>core chlorophytes</taxon>
        <taxon>Chlorophyceae</taxon>
        <taxon>CS clade</taxon>
        <taxon>Chlamydomonadales</taxon>
        <taxon>Tetrabaenaceae</taxon>
        <taxon>Tetrabaena</taxon>
    </lineage>
</organism>
<evidence type="ECO:0000256" key="1">
    <source>
        <dbReference type="SAM" id="MobiDB-lite"/>
    </source>
</evidence>
<dbReference type="AlphaFoldDB" id="A0A2J8A7S7"/>
<accession>A0A2J8A7S7</accession>
<feature type="compositionally biased region" description="Low complexity" evidence="1">
    <location>
        <begin position="180"/>
        <end position="209"/>
    </location>
</feature>
<dbReference type="EMBL" id="PGGS01000126">
    <property type="protein sequence ID" value="PNH08523.1"/>
    <property type="molecule type" value="Genomic_DNA"/>
</dbReference>
<name>A0A2J8A7S7_9CHLO</name>
<proteinExistence type="predicted"/>
<feature type="region of interest" description="Disordered" evidence="1">
    <location>
        <begin position="52"/>
        <end position="73"/>
    </location>
</feature>
<reference evidence="3 4" key="1">
    <citation type="journal article" date="2017" name="Mol. Biol. Evol.">
        <title>The 4-celled Tetrabaena socialis nuclear genome reveals the essential components for genetic control of cell number at the origin of multicellularity in the volvocine lineage.</title>
        <authorList>
            <person name="Featherston J."/>
            <person name="Arakaki Y."/>
            <person name="Hanschen E.R."/>
            <person name="Ferris P.J."/>
            <person name="Michod R.E."/>
            <person name="Olson B.J.S.C."/>
            <person name="Nozaki H."/>
            <person name="Durand P.M."/>
        </authorList>
    </citation>
    <scope>NUCLEOTIDE SEQUENCE [LARGE SCALE GENOMIC DNA]</scope>
    <source>
        <strain evidence="3 4">NIES-571</strain>
    </source>
</reference>
<evidence type="ECO:0000313" key="2">
    <source>
        <dbReference type="EMBL" id="PNH00901.1"/>
    </source>
</evidence>
<feature type="region of interest" description="Disordered" evidence="1">
    <location>
        <begin position="161"/>
        <end position="209"/>
    </location>
</feature>
<dbReference type="EMBL" id="PGGS01001103">
    <property type="protein sequence ID" value="PNH00901.1"/>
    <property type="molecule type" value="Genomic_DNA"/>
</dbReference>
<evidence type="ECO:0000313" key="3">
    <source>
        <dbReference type="EMBL" id="PNH08523.1"/>
    </source>
</evidence>
<evidence type="ECO:0000313" key="4">
    <source>
        <dbReference type="Proteomes" id="UP000236333"/>
    </source>
</evidence>
<dbReference type="OrthoDB" id="541595at2759"/>